<keyword evidence="4" id="KW-1185">Reference proteome</keyword>
<dbReference type="BioCyc" id="RCHA213810:RUM_RS02250-MONOMER"/>
<protein>
    <recommendedName>
        <fullName evidence="5">DNA repair protein</fullName>
    </recommendedName>
</protein>
<gene>
    <name evidence="3" type="ordered locus">RUM_04640</name>
</gene>
<keyword evidence="1" id="KW-0175">Coiled coil</keyword>
<evidence type="ECO:0000256" key="2">
    <source>
        <dbReference type="SAM" id="MobiDB-lite"/>
    </source>
</evidence>
<dbReference type="AlphaFoldDB" id="D4LAP9"/>
<name>D4LAP9_RUMC1</name>
<dbReference type="KEGG" id="rch:RUM_04640"/>
<dbReference type="PATRIC" id="fig|213810.4.peg.372"/>
<evidence type="ECO:0000313" key="4">
    <source>
        <dbReference type="Proteomes" id="UP000007054"/>
    </source>
</evidence>
<dbReference type="STRING" id="213810.RUM_04640"/>
<evidence type="ECO:0008006" key="5">
    <source>
        <dbReference type="Google" id="ProtNLM"/>
    </source>
</evidence>
<evidence type="ECO:0000256" key="1">
    <source>
        <dbReference type="SAM" id="Coils"/>
    </source>
</evidence>
<sequence>MKQKELRKLRRTELLELMLQMQEEIDQLRQENQELNQKLLDRRITLEQTGSIAEAALKLNKVFEAAQQAAEDYLNSIQAEHPQVPKAGDDTDAGTE</sequence>
<dbReference type="EMBL" id="FP929052">
    <property type="protein sequence ID" value="CBL16694.1"/>
    <property type="molecule type" value="Genomic_DNA"/>
</dbReference>
<reference evidence="3" key="1">
    <citation type="submission" date="2010-03" db="EMBL/GenBank/DDBJ databases">
        <title>The genome sequence of Ruminococcus sp. 18P13.</title>
        <authorList>
            <consortium name="metaHIT consortium -- http://www.metahit.eu/"/>
            <person name="Pajon A."/>
            <person name="Turner K."/>
            <person name="Parkhill J."/>
            <person name="Bernalier A."/>
        </authorList>
    </citation>
    <scope>NUCLEOTIDE SEQUENCE [LARGE SCALE GENOMIC DNA]</scope>
    <source>
        <strain evidence="3">Type strain: 18P13</strain>
    </source>
</reference>
<reference evidence="3" key="2">
    <citation type="submission" date="2010-03" db="EMBL/GenBank/DDBJ databases">
        <authorList>
            <person name="Pajon A."/>
        </authorList>
    </citation>
    <scope>NUCLEOTIDE SEQUENCE</scope>
    <source>
        <strain evidence="3">Type strain: 18P13</strain>
    </source>
</reference>
<accession>D4LAP9</accession>
<dbReference type="OrthoDB" id="1863015at2"/>
<feature type="coiled-coil region" evidence="1">
    <location>
        <begin position="11"/>
        <end position="45"/>
    </location>
</feature>
<dbReference type="GeneID" id="83155292"/>
<organism evidence="3 4">
    <name type="scientific">Ruminococcus champanellensis (strain DSM 18848 / JCM 17042 / KCTC 15320 / 18P13)</name>
    <dbReference type="NCBI Taxonomy" id="213810"/>
    <lineage>
        <taxon>Bacteria</taxon>
        <taxon>Bacillati</taxon>
        <taxon>Bacillota</taxon>
        <taxon>Clostridia</taxon>
        <taxon>Eubacteriales</taxon>
        <taxon>Oscillospiraceae</taxon>
        <taxon>Ruminococcus</taxon>
    </lineage>
</organism>
<evidence type="ECO:0000313" key="3">
    <source>
        <dbReference type="EMBL" id="CBL16694.1"/>
    </source>
</evidence>
<dbReference type="RefSeq" id="WP_015557601.1">
    <property type="nucleotide sequence ID" value="NC_021039.1"/>
</dbReference>
<dbReference type="HOGENOM" id="CLU_165983_1_0_9"/>
<dbReference type="Proteomes" id="UP000007054">
    <property type="component" value="Chromosome"/>
</dbReference>
<proteinExistence type="predicted"/>
<feature type="region of interest" description="Disordered" evidence="2">
    <location>
        <begin position="74"/>
        <end position="96"/>
    </location>
</feature>